<keyword evidence="1" id="KW-0645">Protease</keyword>
<evidence type="ECO:0000313" key="4">
    <source>
        <dbReference type="EMBL" id="RFU94194.1"/>
    </source>
</evidence>
<organism evidence="4 5">
    <name type="scientific">Sphaerochaeta halotolerans</name>
    <dbReference type="NCBI Taxonomy" id="2293840"/>
    <lineage>
        <taxon>Bacteria</taxon>
        <taxon>Pseudomonadati</taxon>
        <taxon>Spirochaetota</taxon>
        <taxon>Spirochaetia</taxon>
        <taxon>Spirochaetales</taxon>
        <taxon>Sphaerochaetaceae</taxon>
        <taxon>Sphaerochaeta</taxon>
    </lineage>
</organism>
<evidence type="ECO:0000256" key="1">
    <source>
        <dbReference type="PIRNR" id="PIRNR006615"/>
    </source>
</evidence>
<dbReference type="AlphaFoldDB" id="A0A372MEM6"/>
<dbReference type="Proteomes" id="UP000264002">
    <property type="component" value="Unassembled WGS sequence"/>
</dbReference>
<dbReference type="SUPFAM" id="SSF55486">
    <property type="entry name" value="Metalloproteases ('zincins'), catalytic domain"/>
    <property type="match status" value="1"/>
</dbReference>
<feature type="active site" description="Proton donor/acceptor" evidence="3">
    <location>
        <position position="264"/>
    </location>
</feature>
<keyword evidence="1 2" id="KW-0479">Metal-binding</keyword>
<accession>A0A372MEM6</accession>
<dbReference type="GO" id="GO:0004181">
    <property type="term" value="F:metallocarboxypeptidase activity"/>
    <property type="evidence" value="ECO:0007669"/>
    <property type="project" value="UniProtKB-UniRule"/>
</dbReference>
<dbReference type="CDD" id="cd06460">
    <property type="entry name" value="M32_Taq"/>
    <property type="match status" value="1"/>
</dbReference>
<evidence type="ECO:0000256" key="3">
    <source>
        <dbReference type="PIRSR" id="PIRSR006615-2"/>
    </source>
</evidence>
<reference evidence="5" key="1">
    <citation type="submission" date="2018-08" db="EMBL/GenBank/DDBJ databases">
        <authorList>
            <person name="Grouzdev D.S."/>
            <person name="Krutkina M.S."/>
        </authorList>
    </citation>
    <scope>NUCLEOTIDE SEQUENCE [LARGE SCALE GENOMIC DNA]</scope>
    <source>
        <strain evidence="5">4-11</strain>
    </source>
</reference>
<feature type="binding site" evidence="2">
    <location>
        <position position="267"/>
    </location>
    <ligand>
        <name>Zn(2+)</name>
        <dbReference type="ChEBI" id="CHEBI:29105"/>
        <note>catalytic</note>
    </ligand>
</feature>
<feature type="binding site" evidence="2">
    <location>
        <position position="263"/>
    </location>
    <ligand>
        <name>Zn(2+)</name>
        <dbReference type="ChEBI" id="CHEBI:29105"/>
        <note>catalytic</note>
    </ligand>
</feature>
<comment type="similarity">
    <text evidence="1">Belongs to the peptidase M32 family.</text>
</comment>
<dbReference type="InterPro" id="IPR001333">
    <property type="entry name" value="Peptidase_M32_Taq"/>
</dbReference>
<feature type="binding site" evidence="2">
    <location>
        <position position="294"/>
    </location>
    <ligand>
        <name>Zn(2+)</name>
        <dbReference type="ChEBI" id="CHEBI:29105"/>
        <note>catalytic</note>
    </ligand>
</feature>
<dbReference type="PIRSF" id="PIRSF006615">
    <property type="entry name" value="Zn_crbxpep_Taq"/>
    <property type="match status" value="1"/>
</dbReference>
<dbReference type="PRINTS" id="PR00998">
    <property type="entry name" value="CRBOXYPTASET"/>
</dbReference>
<dbReference type="RefSeq" id="WP_117330949.1">
    <property type="nucleotide sequence ID" value="NZ_QUWK01000011.1"/>
</dbReference>
<evidence type="ECO:0000256" key="2">
    <source>
        <dbReference type="PIRSR" id="PIRSR006615-1"/>
    </source>
</evidence>
<keyword evidence="1" id="KW-0482">Metalloprotease</keyword>
<dbReference type="GO" id="GO:0006508">
    <property type="term" value="P:proteolysis"/>
    <property type="evidence" value="ECO:0007669"/>
    <property type="project" value="UniProtKB-UniRule"/>
</dbReference>
<protein>
    <recommendedName>
        <fullName evidence="1">Metal-dependent carboxypeptidase</fullName>
        <ecNumber evidence="1">3.4.17.19</ecNumber>
    </recommendedName>
</protein>
<dbReference type="EMBL" id="QUWK01000011">
    <property type="protein sequence ID" value="RFU94194.1"/>
    <property type="molecule type" value="Genomic_DNA"/>
</dbReference>
<proteinExistence type="inferred from homology"/>
<dbReference type="Pfam" id="PF02074">
    <property type="entry name" value="Peptidase_M32"/>
    <property type="match status" value="1"/>
</dbReference>
<keyword evidence="1" id="KW-0378">Hydrolase</keyword>
<comment type="cofactor">
    <cofactor evidence="2">
        <name>Zn(2+)</name>
        <dbReference type="ChEBI" id="CHEBI:29105"/>
    </cofactor>
    <text evidence="2">Binds 1 zinc ion per subunit.</text>
</comment>
<evidence type="ECO:0000313" key="5">
    <source>
        <dbReference type="Proteomes" id="UP000264002"/>
    </source>
</evidence>
<dbReference type="PROSITE" id="PS52034">
    <property type="entry name" value="PEPTIDASE_M32"/>
    <property type="match status" value="1"/>
</dbReference>
<gene>
    <name evidence="4" type="ORF">DYP60_10425</name>
</gene>
<keyword evidence="2" id="KW-0862">Zinc</keyword>
<keyword evidence="5" id="KW-1185">Reference proteome</keyword>
<dbReference type="EC" id="3.4.17.19" evidence="1"/>
<comment type="function">
    <text evidence="1">Broad specificity carboxypetidase that releases amino acids sequentially from the C-terminus, including neutral, aromatic, polar and basic residues.</text>
</comment>
<comment type="caution">
    <text evidence="4">The sequence shown here is derived from an EMBL/GenBank/DDBJ whole genome shotgun (WGS) entry which is preliminary data.</text>
</comment>
<comment type="catalytic activity">
    <reaction evidence="1">
        <text>Release of a C-terminal amino acid with broad specificity, except for -Pro.</text>
        <dbReference type="EC" id="3.4.17.19"/>
    </reaction>
</comment>
<sequence>MTQREAYARLVEIDRQIVLIDHMEATLYWDQEISLSPLGLEERSVQLGYLAQLRHDLASSPEMGEVLAHLEGLNDASDVELGLIRIRRREYEKMRKLPVLLVRSISEQGARAHNSWVAARKAGDWSLFSGDLSSMVTLVREKATLLKQEGGCLYDGLLQEFEEGIRTDQVAQLFSEIKEPLISLVDRFSSKTVDSSFLYGSYPIEQQQMFANEVLKAMQFDFQRGSCAVSVHPFTTTIGSDDIRITTRYTDPSVMDSFSSTVHEGGHALYEMGASNAALKGTSLAVGASLGMHESQSRLWENMIAKSPEFWHFYYPRFKALFPVQTAGISEDQFVIAINKVERTPIRVNADEVSYSLHVMLRFNLEQMIINGEVSINEVPEAWNAEHRSLLGFTPASIKEGVLQDVHWSSGDFGYFPTYALGNLYGAQIWKKVKEDLPVSSLLQSGNLGTISDYLKTSIYERGAINTGLETLEKVTNRGLDASLFTSYLEDKFSRLFG</sequence>
<dbReference type="PANTHER" id="PTHR34217:SF1">
    <property type="entry name" value="CARBOXYPEPTIDASE 1"/>
    <property type="match status" value="1"/>
</dbReference>
<reference evidence="4 5" key="2">
    <citation type="submission" date="2018-09" db="EMBL/GenBank/DDBJ databases">
        <title>Genome of Sphaerochaeta halotolerans strain 4-11.</title>
        <authorList>
            <person name="Nazina T.N."/>
            <person name="Sokolova D.S."/>
        </authorList>
    </citation>
    <scope>NUCLEOTIDE SEQUENCE [LARGE SCALE GENOMIC DNA]</scope>
    <source>
        <strain evidence="4 5">4-11</strain>
    </source>
</reference>
<name>A0A372MEM6_9SPIR</name>
<dbReference type="Gene3D" id="1.10.1370.30">
    <property type="match status" value="1"/>
</dbReference>
<keyword evidence="1 4" id="KW-0121">Carboxypeptidase</keyword>
<dbReference type="GO" id="GO:0046872">
    <property type="term" value="F:metal ion binding"/>
    <property type="evidence" value="ECO:0007669"/>
    <property type="project" value="UniProtKB-KW"/>
</dbReference>
<dbReference type="PANTHER" id="PTHR34217">
    <property type="entry name" value="METAL-DEPENDENT CARBOXYPEPTIDASE"/>
    <property type="match status" value="1"/>
</dbReference>